<evidence type="ECO:0000256" key="1">
    <source>
        <dbReference type="SAM" id="MobiDB-lite"/>
    </source>
</evidence>
<keyword evidence="2" id="KW-1185">Reference proteome</keyword>
<feature type="compositionally biased region" description="Low complexity" evidence="1">
    <location>
        <begin position="135"/>
        <end position="149"/>
    </location>
</feature>
<evidence type="ECO:0000313" key="3">
    <source>
        <dbReference type="RefSeq" id="XP_008470181.2"/>
    </source>
</evidence>
<dbReference type="AlphaFoldDB" id="A0A1S3CY56"/>
<feature type="compositionally biased region" description="Basic and acidic residues" evidence="1">
    <location>
        <begin position="38"/>
        <end position="50"/>
    </location>
</feature>
<dbReference type="PaxDb" id="121845-A0A1S3CY56"/>
<evidence type="ECO:0000313" key="2">
    <source>
        <dbReference type="Proteomes" id="UP000079169"/>
    </source>
</evidence>
<dbReference type="GeneID" id="103507488"/>
<protein>
    <submittedName>
        <fullName evidence="3">Uncharacterized protein LOC103507488</fullName>
    </submittedName>
</protein>
<dbReference type="Proteomes" id="UP000079169">
    <property type="component" value="Unplaced"/>
</dbReference>
<name>A0A1S3CY56_DIACI</name>
<feature type="region of interest" description="Disordered" evidence="1">
    <location>
        <begin position="426"/>
        <end position="449"/>
    </location>
</feature>
<sequence>MSEKPTPATAQGSAGSSGDRKDINPVLNKRSYGPQKYNRQEDRYQGERFHNNYKSHHGRGNSSDQYMPQGNSGNQFYNSRGNSRDRFNNPRGYSSDRFNSNKHNQRNSGDKYPRDHSLQPRPSTSEFSGVDSVYDIINDKNNQSNNNKQVMRERNEIHGDGKPNNKFQRDANKRDLESLKEKTTDGVAFIKQFNKPKKMRGQQHEKQMRGSSGHPKRPVGNGSNKFGGDRNRPKVNRYNSDVFINAVLPTQSHPELFSYEQLSQELLQEQQQPVSCEIEKAVKPVEKRKSSSKLMNGVKISNAKGQGNIPNEFKRRKKASRLTQLQRIRKGVPVNSDDDDDQDYVQVVNKKTREEKKKKIQEIIMNTRLSRDRTRKDCQLPKATDEVENVPPQCNTDIDRQVTSMANTDECKTVSPQSDVAKCIENDSSDESDFEFNSRNQRKSEAHKMSDNLASDLAKYLEKAEQTKCTEPKDLSLADLKGMLQARNGNTQACRRKSEDQEIESQMQRLNIHDIETEKDTGAEMKQNVAKLLEENVTKENSDRSMVIGHDGNVVATEGSSIINKLEELQVVPVEIHTVPNSEIVSKTCLMEEKSETNNDKDLEMAQEKQEVQKEGKDEIKNGGQTLGVSPLLVIFH</sequence>
<proteinExistence type="predicted"/>
<reference evidence="3" key="1">
    <citation type="submission" date="2025-08" db="UniProtKB">
        <authorList>
            <consortium name="RefSeq"/>
        </authorList>
    </citation>
    <scope>IDENTIFICATION</scope>
</reference>
<gene>
    <name evidence="3" type="primary">LOC103507488</name>
</gene>
<feature type="compositionally biased region" description="Polar residues" evidence="1">
    <location>
        <begin position="60"/>
        <end position="81"/>
    </location>
</feature>
<feature type="region of interest" description="Disordered" evidence="1">
    <location>
        <begin position="595"/>
        <end position="625"/>
    </location>
</feature>
<feature type="region of interest" description="Disordered" evidence="1">
    <location>
        <begin position="1"/>
        <end position="234"/>
    </location>
</feature>
<dbReference type="RefSeq" id="XP_008470181.2">
    <property type="nucleotide sequence ID" value="XM_008471959.3"/>
</dbReference>
<accession>A0A1S3CY56</accession>
<feature type="compositionally biased region" description="Basic and acidic residues" evidence="1">
    <location>
        <begin position="150"/>
        <end position="184"/>
    </location>
</feature>
<feature type="compositionally biased region" description="Basic and acidic residues" evidence="1">
    <location>
        <begin position="108"/>
        <end position="118"/>
    </location>
</feature>
<feature type="compositionally biased region" description="Basic and acidic residues" evidence="1">
    <location>
        <begin position="595"/>
        <end position="621"/>
    </location>
</feature>
<organism evidence="2 3">
    <name type="scientific">Diaphorina citri</name>
    <name type="common">Asian citrus psyllid</name>
    <dbReference type="NCBI Taxonomy" id="121845"/>
    <lineage>
        <taxon>Eukaryota</taxon>
        <taxon>Metazoa</taxon>
        <taxon>Ecdysozoa</taxon>
        <taxon>Arthropoda</taxon>
        <taxon>Hexapoda</taxon>
        <taxon>Insecta</taxon>
        <taxon>Pterygota</taxon>
        <taxon>Neoptera</taxon>
        <taxon>Paraneoptera</taxon>
        <taxon>Hemiptera</taxon>
        <taxon>Sternorrhyncha</taxon>
        <taxon>Psylloidea</taxon>
        <taxon>Psyllidae</taxon>
        <taxon>Diaphorininae</taxon>
        <taxon>Diaphorina</taxon>
    </lineage>
</organism>
<dbReference type="KEGG" id="dci:103507488"/>